<dbReference type="EMBL" id="CAMKVN010001227">
    <property type="protein sequence ID" value="CAI2174558.1"/>
    <property type="molecule type" value="Genomic_DNA"/>
</dbReference>
<dbReference type="InterPro" id="IPR051681">
    <property type="entry name" value="Ser/Thr_Kinases-Pseudokinases"/>
</dbReference>
<dbReference type="PROSITE" id="PS50011">
    <property type="entry name" value="PROTEIN_KINASE_DOM"/>
    <property type="match status" value="1"/>
</dbReference>
<keyword evidence="1" id="KW-0067">ATP-binding</keyword>
<dbReference type="InterPro" id="IPR001245">
    <property type="entry name" value="Ser-Thr/Tyr_kinase_cat_dom"/>
</dbReference>
<dbReference type="Proteomes" id="UP001153678">
    <property type="component" value="Unassembled WGS sequence"/>
</dbReference>
<dbReference type="InterPro" id="IPR011009">
    <property type="entry name" value="Kinase-like_dom_sf"/>
</dbReference>
<evidence type="ECO:0000256" key="1">
    <source>
        <dbReference type="PROSITE-ProRule" id="PRU10141"/>
    </source>
</evidence>
<dbReference type="Pfam" id="PF07714">
    <property type="entry name" value="PK_Tyr_Ser-Thr"/>
    <property type="match status" value="1"/>
</dbReference>
<gene>
    <name evidence="4" type="ORF">FWILDA_LOCUS6653</name>
</gene>
<protein>
    <submittedName>
        <fullName evidence="4">13211_t:CDS:1</fullName>
    </submittedName>
</protein>
<keyword evidence="2" id="KW-0472">Membrane</keyword>
<feature type="transmembrane region" description="Helical" evidence="2">
    <location>
        <begin position="1637"/>
        <end position="1659"/>
    </location>
</feature>
<dbReference type="PROSITE" id="PS00107">
    <property type="entry name" value="PROTEIN_KINASE_ATP"/>
    <property type="match status" value="1"/>
</dbReference>
<evidence type="ECO:0000259" key="3">
    <source>
        <dbReference type="PROSITE" id="PS50011"/>
    </source>
</evidence>
<dbReference type="GO" id="GO:0004674">
    <property type="term" value="F:protein serine/threonine kinase activity"/>
    <property type="evidence" value="ECO:0007669"/>
    <property type="project" value="TreeGrafter"/>
</dbReference>
<evidence type="ECO:0000256" key="2">
    <source>
        <dbReference type="SAM" id="Phobius"/>
    </source>
</evidence>
<feature type="transmembrane region" description="Helical" evidence="2">
    <location>
        <begin position="1780"/>
        <end position="1805"/>
    </location>
</feature>
<name>A0A9W4SM86_9GLOM</name>
<keyword evidence="2" id="KW-1133">Transmembrane helix</keyword>
<evidence type="ECO:0000313" key="5">
    <source>
        <dbReference type="Proteomes" id="UP001153678"/>
    </source>
</evidence>
<feature type="transmembrane region" description="Helical" evidence="2">
    <location>
        <begin position="1601"/>
        <end position="1625"/>
    </location>
</feature>
<dbReference type="OrthoDB" id="2348689at2759"/>
<dbReference type="InterPro" id="IPR000719">
    <property type="entry name" value="Prot_kinase_dom"/>
</dbReference>
<accession>A0A9W4SM86</accession>
<reference evidence="4" key="1">
    <citation type="submission" date="2022-08" db="EMBL/GenBank/DDBJ databases">
        <authorList>
            <person name="Kallberg Y."/>
            <person name="Tangrot J."/>
            <person name="Rosling A."/>
        </authorList>
    </citation>
    <scope>NUCLEOTIDE SEQUENCE</scope>
    <source>
        <strain evidence="4">Wild A</strain>
    </source>
</reference>
<comment type="caution">
    <text evidence="4">The sequence shown here is derived from an EMBL/GenBank/DDBJ whole genome shotgun (WGS) entry which is preliminary data.</text>
</comment>
<feature type="binding site" evidence="1">
    <location>
        <position position="52"/>
    </location>
    <ligand>
        <name>ATP</name>
        <dbReference type="ChEBI" id="CHEBI:30616"/>
    </ligand>
</feature>
<feature type="transmembrane region" description="Helical" evidence="2">
    <location>
        <begin position="1292"/>
        <end position="1311"/>
    </location>
</feature>
<feature type="domain" description="Protein kinase" evidence="3">
    <location>
        <begin position="23"/>
        <end position="310"/>
    </location>
</feature>
<sequence>MSEDWLKTQIQANHIKFFKYDEFSNLKIVGEGGSGSVSKANWDSRRMIVALKSFNSDANSQDTDKALWKEFLRELSNLRNVFYHPRINQFIGITQGGGKDKFDYALVLQYADGGSLQGYLERKSKSLTWSDNYRIALEISEGLLCLHAEDIVHRDLHSKNVLVHQGKMLIADFGLSKKEGSVSNSTSKNKGRPAYTDPRCFEISTYKKNKKSDIFSLGMILWEISSRRVPFAKLDDLKVMLNTLEHCYLEFEGNTLINNPSIPTINLQLDTIDKQRSQESNPISNTDLFIDDLKIESSKRNKPRSFNSFLSIANRSSNDGSSRNSLSSITSAISNILGIKSRRTQEQQPPIEINQIEVNKERSATHVAISPDGQYICTFDYKKLEFSIFQSDTSISYSDNIIDPTCKFVKIPNLNASKEYLEPYRIGMSELYEYASFGRLREKYRKTSSSEQQSNLNVPNSENYLNVPNYLNEKSNGIGSESIRMKKSQEKFEEEFLSRKFPSWSLSISNIMEHQGEHVIFVAISAIVETDMKKKRAADEDEVVRILPNLNRYNSDEYANFNNRISENDDPPDFEEVVVPKFEKAEGRTEIYRIVFDKVNHDLIQKPGAPVTAFTCHNIAGIVMFVKEESDFQDFQSPEDYYLAEMLTTSCIIINAEGIYKINYFEKLGDKLDIITFNYQFREEKFSFPKRLEKELKAWYKSKHCLDRLLSCIYHHYFFVDQYKDGIHTIEMYNLSTMEQMQIFINRHEESKQHTASHISSVFAVSRNNQLVACSNGEKSVTLFWIENGLDISTMEFGIETRILFLEFIDKDERLLIITEEEICSDVKEESKATNGEYPNTLTIILEEDSNDLDIKKQIPIENEKLFPEEKKVKKINEKEKIENDINNERPKITRKKSSYFKDVEPNRVTKVQIWDLFSSSENAVRTGMLEGLFPSKDNYHSHMARIPSKLYCMNDDGSLFSIIEHDRFINLVHGEEIDATISFGCTIFQAFETTPDQEENMPDLYSKREEDTKLHRVFHRKMPSGVHKAIIDNKEPWVDINNYHRISAYLDEDETIQLIIGHSTVQVWRKLPKQKKDKKGGANLQKKEPVLEYIWANNIPVEHNTEDSRLQLQELWVGDHAFSLTVVWQYWEGGVVLSYFKRLSFPCKDGHVTPVLHACETLEHLNKRNNKIIDYKKMVEFEQLVESTSRIVWRFIKKKPMVFKMMDVRYNVFSSLIRGGCYYLVKVALFGEMSLEELKADKKKNSKKSKKDDDSKNRTHKYKQILHIPKSREWISDILPPQCNKPIPIGLYHRFFSFIFEIIVWLYMFIKRKKKKKDNKNVKKSKKNIIMPTTDLEWAIEYSKGRERKDAIMVGYLLEYYSENALHHIGWMITISKALPLLYRYNLDYYVKALFYKECFADKELGIEYDASEIIPEHSKPRRNRTQDFKAFKPNTRLASDKNHKPTLQVIFEFITIKLPRYYTDFVDNFDNDLAPPPIALRVVPLPNFTVHNVPKTRIRYDWKSNILRLFKILIIPRGYVIGREDKRLLSPFVQVVRYEKDNDIFDNPAMEAIIDFRWRPARNYFLQIFLAFIAYAVCFGIISWAYMSKLETTGYSKGFLIAVIACFYYLAYYLIAVEVFQALHHGFRESLSVSNMFDIISIIAPCIVMSIFVASSLKPNGFVEVETSTGIVTGISFTMLLLWCELLLYLRLLSAFAHAFFLLLSNPDISVIKPKLEDYRLLDENDTATGYKMETIFDPTSSDDNPFSSFLTSVQAAYFWINGYWSQKDDFDYWAIEILSLFASLLLVTVLQNMLVAFMGGVYEEAAKKGKDALLRYRATLISDYEALEDIRFWAPEPDPEYIFYVGHSKSFEDWSEGRKDFRGCMYQRYENRASYKKYKFQEDPGDKFSLLKYEMDKKCNSSSITSVLSNELGTPLPLDESFKEFQQSINNRLADTDQKIDTKIVELQKNMQEMFIEIMEKLEKIENKRES</sequence>
<dbReference type="SUPFAM" id="SSF56112">
    <property type="entry name" value="Protein kinase-like (PK-like)"/>
    <property type="match status" value="1"/>
</dbReference>
<dbReference type="Gene3D" id="1.10.510.10">
    <property type="entry name" value="Transferase(Phosphotransferase) domain 1"/>
    <property type="match status" value="1"/>
</dbReference>
<proteinExistence type="predicted"/>
<feature type="transmembrane region" description="Helical" evidence="2">
    <location>
        <begin position="1566"/>
        <end position="1589"/>
    </location>
</feature>
<organism evidence="4 5">
    <name type="scientific">Funneliformis geosporum</name>
    <dbReference type="NCBI Taxonomy" id="1117311"/>
    <lineage>
        <taxon>Eukaryota</taxon>
        <taxon>Fungi</taxon>
        <taxon>Fungi incertae sedis</taxon>
        <taxon>Mucoromycota</taxon>
        <taxon>Glomeromycotina</taxon>
        <taxon>Glomeromycetes</taxon>
        <taxon>Glomerales</taxon>
        <taxon>Glomeraceae</taxon>
        <taxon>Funneliformis</taxon>
    </lineage>
</organism>
<feature type="transmembrane region" description="Helical" evidence="2">
    <location>
        <begin position="1671"/>
        <end position="1692"/>
    </location>
</feature>
<dbReference type="GO" id="GO:0005524">
    <property type="term" value="F:ATP binding"/>
    <property type="evidence" value="ECO:0007669"/>
    <property type="project" value="UniProtKB-UniRule"/>
</dbReference>
<keyword evidence="5" id="KW-1185">Reference proteome</keyword>
<keyword evidence="1" id="KW-0547">Nucleotide-binding</keyword>
<dbReference type="PANTHER" id="PTHR44329">
    <property type="entry name" value="SERINE/THREONINE-PROTEIN KINASE TNNI3K-RELATED"/>
    <property type="match status" value="1"/>
</dbReference>
<evidence type="ECO:0000313" key="4">
    <source>
        <dbReference type="EMBL" id="CAI2174558.1"/>
    </source>
</evidence>
<dbReference type="InterPro" id="IPR017441">
    <property type="entry name" value="Protein_kinase_ATP_BS"/>
</dbReference>
<keyword evidence="2" id="KW-0812">Transmembrane</keyword>